<name>A0A4C1YRB6_EUMVA</name>
<dbReference type="Proteomes" id="UP000299102">
    <property type="component" value="Unassembled WGS sequence"/>
</dbReference>
<gene>
    <name evidence="1" type="ORF">EVAR_62035_1</name>
</gene>
<proteinExistence type="predicted"/>
<protein>
    <submittedName>
        <fullName evidence="1">Uncharacterized protein</fullName>
    </submittedName>
</protein>
<evidence type="ECO:0000313" key="2">
    <source>
        <dbReference type="Proteomes" id="UP000299102"/>
    </source>
</evidence>
<accession>A0A4C1YRB6</accession>
<sequence>MTRKLSDWATRHTSRELRTCNECLWYQAVFTVRCQSSYVRSSRVFTPVYCTVCPPSPRSVSAPRILKAYIQPLLNSFPNTAIAEHPPTEHLDYLPRYERTNDSARQKRRHCIASCRIGRLIQNGGGATPAGRKNRAIYFQFGTLFFLKTKKKDEPLSLTRPMIDRSVFGAAHDKLAADARSVYRA</sequence>
<keyword evidence="2" id="KW-1185">Reference proteome</keyword>
<dbReference type="AlphaFoldDB" id="A0A4C1YRB6"/>
<reference evidence="1 2" key="1">
    <citation type="journal article" date="2019" name="Commun. Biol.">
        <title>The bagworm genome reveals a unique fibroin gene that provides high tensile strength.</title>
        <authorList>
            <person name="Kono N."/>
            <person name="Nakamura H."/>
            <person name="Ohtoshi R."/>
            <person name="Tomita M."/>
            <person name="Numata K."/>
            <person name="Arakawa K."/>
        </authorList>
    </citation>
    <scope>NUCLEOTIDE SEQUENCE [LARGE SCALE GENOMIC DNA]</scope>
</reference>
<comment type="caution">
    <text evidence="1">The sequence shown here is derived from an EMBL/GenBank/DDBJ whole genome shotgun (WGS) entry which is preliminary data.</text>
</comment>
<organism evidence="1 2">
    <name type="scientific">Eumeta variegata</name>
    <name type="common">Bagworm moth</name>
    <name type="synonym">Eumeta japonica</name>
    <dbReference type="NCBI Taxonomy" id="151549"/>
    <lineage>
        <taxon>Eukaryota</taxon>
        <taxon>Metazoa</taxon>
        <taxon>Ecdysozoa</taxon>
        <taxon>Arthropoda</taxon>
        <taxon>Hexapoda</taxon>
        <taxon>Insecta</taxon>
        <taxon>Pterygota</taxon>
        <taxon>Neoptera</taxon>
        <taxon>Endopterygota</taxon>
        <taxon>Lepidoptera</taxon>
        <taxon>Glossata</taxon>
        <taxon>Ditrysia</taxon>
        <taxon>Tineoidea</taxon>
        <taxon>Psychidae</taxon>
        <taxon>Oiketicinae</taxon>
        <taxon>Eumeta</taxon>
    </lineage>
</organism>
<dbReference type="EMBL" id="BGZK01001343">
    <property type="protein sequence ID" value="GBP77700.1"/>
    <property type="molecule type" value="Genomic_DNA"/>
</dbReference>
<evidence type="ECO:0000313" key="1">
    <source>
        <dbReference type="EMBL" id="GBP77700.1"/>
    </source>
</evidence>